<evidence type="ECO:0000313" key="5">
    <source>
        <dbReference type="EMBL" id="GAA4131645.1"/>
    </source>
</evidence>
<keyword evidence="3" id="KW-0378">Hydrolase</keyword>
<dbReference type="EC" id="3.1.3.48" evidence="2"/>
<dbReference type="EMBL" id="BAABAO010000008">
    <property type="protein sequence ID" value="GAA4131645.1"/>
    <property type="molecule type" value="Genomic_DNA"/>
</dbReference>
<evidence type="ECO:0000256" key="4">
    <source>
        <dbReference type="ARBA" id="ARBA00051722"/>
    </source>
</evidence>
<dbReference type="InterPro" id="IPR016195">
    <property type="entry name" value="Pol/histidinol_Pase-like"/>
</dbReference>
<comment type="caution">
    <text evidence="5">The sequence shown here is derived from an EMBL/GenBank/DDBJ whole genome shotgun (WGS) entry which is preliminary data.</text>
</comment>
<comment type="catalytic activity">
    <reaction evidence="4">
        <text>O-phospho-L-tyrosyl-[protein] + H2O = L-tyrosyl-[protein] + phosphate</text>
        <dbReference type="Rhea" id="RHEA:10684"/>
        <dbReference type="Rhea" id="RHEA-COMP:10136"/>
        <dbReference type="Rhea" id="RHEA-COMP:20101"/>
        <dbReference type="ChEBI" id="CHEBI:15377"/>
        <dbReference type="ChEBI" id="CHEBI:43474"/>
        <dbReference type="ChEBI" id="CHEBI:46858"/>
        <dbReference type="ChEBI" id="CHEBI:61978"/>
        <dbReference type="EC" id="3.1.3.48"/>
    </reaction>
</comment>
<gene>
    <name evidence="5" type="ORF">GCM10022250_23700</name>
</gene>
<dbReference type="PANTHER" id="PTHR39181">
    <property type="entry name" value="TYROSINE-PROTEIN PHOSPHATASE YWQE"/>
    <property type="match status" value="1"/>
</dbReference>
<evidence type="ECO:0000256" key="1">
    <source>
        <dbReference type="ARBA" id="ARBA00005750"/>
    </source>
</evidence>
<dbReference type="PIRSF" id="PIRSF016557">
    <property type="entry name" value="Caps_synth_CpsB"/>
    <property type="match status" value="1"/>
</dbReference>
<sequence>MFPFIKTRHFLKNLLPENYIDIHNHLLPGIDDGAKTIQETTELIADMKKLNIQQSIATPHTFNLKWNNTSQTIKIAFENATVNSANKSFLKKYASEYMLDSSLITKMNQGELLCIHDNFLLLELPLLSSPFNLYEMLFEIKIKNYKIILAHPERYLYLHNSIAKYEKLKEFGVFFQLNLLSLTGYYGKIIQKKALELLDSDLYDFTGSDIHSKTEINQFKTVKLQIPNKKKMEHLLLNNSIFLK</sequence>
<dbReference type="RefSeq" id="WP_229356081.1">
    <property type="nucleotide sequence ID" value="NZ_BAABAO010000008.1"/>
</dbReference>
<dbReference type="SUPFAM" id="SSF89550">
    <property type="entry name" value="PHP domain-like"/>
    <property type="match status" value="1"/>
</dbReference>
<comment type="similarity">
    <text evidence="1">Belongs to the metallo-dependent hydrolases superfamily. CpsB/CapC family.</text>
</comment>
<accession>A0ABP7Y6P8</accession>
<evidence type="ECO:0000313" key="6">
    <source>
        <dbReference type="Proteomes" id="UP001501333"/>
    </source>
</evidence>
<dbReference type="Gene3D" id="3.20.20.140">
    <property type="entry name" value="Metal-dependent hydrolases"/>
    <property type="match status" value="1"/>
</dbReference>
<protein>
    <recommendedName>
        <fullName evidence="2">protein-tyrosine-phosphatase</fullName>
        <ecNumber evidence="2">3.1.3.48</ecNumber>
    </recommendedName>
</protein>
<evidence type="ECO:0000256" key="2">
    <source>
        <dbReference type="ARBA" id="ARBA00013064"/>
    </source>
</evidence>
<proteinExistence type="inferred from homology"/>
<name>A0ABP7Y6P8_9FLAO</name>
<evidence type="ECO:0000256" key="3">
    <source>
        <dbReference type="ARBA" id="ARBA00022801"/>
    </source>
</evidence>
<dbReference type="PANTHER" id="PTHR39181:SF1">
    <property type="entry name" value="TYROSINE-PROTEIN PHOSPHATASE YWQE"/>
    <property type="match status" value="1"/>
</dbReference>
<dbReference type="InterPro" id="IPR016667">
    <property type="entry name" value="Caps_polysacc_synth_CpsB/CapC"/>
</dbReference>
<dbReference type="Pfam" id="PF19567">
    <property type="entry name" value="CpsB_CapC"/>
    <property type="match status" value="1"/>
</dbReference>
<organism evidence="5 6">
    <name type="scientific">Flavobacterium chungbukense</name>
    <dbReference type="NCBI Taxonomy" id="877464"/>
    <lineage>
        <taxon>Bacteria</taxon>
        <taxon>Pseudomonadati</taxon>
        <taxon>Bacteroidota</taxon>
        <taxon>Flavobacteriia</taxon>
        <taxon>Flavobacteriales</taxon>
        <taxon>Flavobacteriaceae</taxon>
        <taxon>Flavobacterium</taxon>
    </lineage>
</organism>
<keyword evidence="6" id="KW-1185">Reference proteome</keyword>
<reference evidence="6" key="1">
    <citation type="journal article" date="2019" name="Int. J. Syst. Evol. Microbiol.">
        <title>The Global Catalogue of Microorganisms (GCM) 10K type strain sequencing project: providing services to taxonomists for standard genome sequencing and annotation.</title>
        <authorList>
            <consortium name="The Broad Institute Genomics Platform"/>
            <consortium name="The Broad Institute Genome Sequencing Center for Infectious Disease"/>
            <person name="Wu L."/>
            <person name="Ma J."/>
        </authorList>
    </citation>
    <scope>NUCLEOTIDE SEQUENCE [LARGE SCALE GENOMIC DNA]</scope>
    <source>
        <strain evidence="6">JCM 17386</strain>
    </source>
</reference>
<dbReference type="Proteomes" id="UP001501333">
    <property type="component" value="Unassembled WGS sequence"/>
</dbReference>